<dbReference type="CDD" id="cd05006">
    <property type="entry name" value="SIS_GmhA"/>
    <property type="match status" value="1"/>
</dbReference>
<dbReference type="InterPro" id="IPR035461">
    <property type="entry name" value="GmhA/DiaA"/>
</dbReference>
<dbReference type="Proteomes" id="UP000619788">
    <property type="component" value="Unassembled WGS sequence"/>
</dbReference>
<proteinExistence type="predicted"/>
<evidence type="ECO:0000313" key="4">
    <source>
        <dbReference type="Proteomes" id="UP000619788"/>
    </source>
</evidence>
<name>A0A8J3WNM1_9ACTN</name>
<keyword evidence="4" id="KW-1185">Reference proteome</keyword>
<dbReference type="AlphaFoldDB" id="A0A8J3WNM1"/>
<gene>
    <name evidence="3" type="ORF">Psi01_68130</name>
</gene>
<dbReference type="Pfam" id="PF13580">
    <property type="entry name" value="SIS_2"/>
    <property type="match status" value="1"/>
</dbReference>
<dbReference type="PROSITE" id="PS51464">
    <property type="entry name" value="SIS"/>
    <property type="match status" value="1"/>
</dbReference>
<dbReference type="RefSeq" id="WP_204068245.1">
    <property type="nucleotide sequence ID" value="NZ_BOOJ01000062.1"/>
</dbReference>
<sequence length="225" mass="23744">MHPHLSRLRAALAAVDADTPTISAWGRKLAAVLAGGGRLLACGNGGSAAEAQHLTAELVGRFRDDRRPYAAIPLHADTSTVSAIGNDFGVEEIYARQVRAHGRPGDVLLCLSTSGTSPNVLAAAMAAREVGVTTWALTGPAPNPLAELCDDALPIDAGETATVQEVHLAVIHMLCAALEAACGHAPEETEQLTPMPRKQRRETRQETRQEQLERARDGALEGVRG</sequence>
<dbReference type="PANTHER" id="PTHR30390">
    <property type="entry name" value="SEDOHEPTULOSE 7-PHOSPHATE ISOMERASE / DNAA INITIATOR-ASSOCIATING FACTOR FOR REPLICATION INITIATION"/>
    <property type="match status" value="1"/>
</dbReference>
<dbReference type="EMBL" id="BOOJ01000062">
    <property type="protein sequence ID" value="GIH96183.1"/>
    <property type="molecule type" value="Genomic_DNA"/>
</dbReference>
<dbReference type="InterPro" id="IPR050099">
    <property type="entry name" value="SIS_GmhA/DiaA_subfam"/>
</dbReference>
<feature type="region of interest" description="Disordered" evidence="1">
    <location>
        <begin position="186"/>
        <end position="225"/>
    </location>
</feature>
<evidence type="ECO:0000313" key="3">
    <source>
        <dbReference type="EMBL" id="GIH96183.1"/>
    </source>
</evidence>
<dbReference type="SUPFAM" id="SSF53697">
    <property type="entry name" value="SIS domain"/>
    <property type="match status" value="1"/>
</dbReference>
<feature type="domain" description="SIS" evidence="2">
    <location>
        <begin position="29"/>
        <end position="184"/>
    </location>
</feature>
<accession>A0A8J3WNM1</accession>
<comment type="caution">
    <text evidence="3">The sequence shown here is derived from an EMBL/GenBank/DDBJ whole genome shotgun (WGS) entry which is preliminary data.</text>
</comment>
<reference evidence="3 4" key="1">
    <citation type="submission" date="2021-01" db="EMBL/GenBank/DDBJ databases">
        <title>Whole genome shotgun sequence of Planobispora siamensis NBRC 107568.</title>
        <authorList>
            <person name="Komaki H."/>
            <person name="Tamura T."/>
        </authorList>
    </citation>
    <scope>NUCLEOTIDE SEQUENCE [LARGE SCALE GENOMIC DNA]</scope>
    <source>
        <strain evidence="3 4">NBRC 107568</strain>
    </source>
</reference>
<feature type="compositionally biased region" description="Basic and acidic residues" evidence="1">
    <location>
        <begin position="202"/>
        <end position="225"/>
    </location>
</feature>
<evidence type="ECO:0000259" key="2">
    <source>
        <dbReference type="PROSITE" id="PS51464"/>
    </source>
</evidence>
<dbReference type="PANTHER" id="PTHR30390:SF6">
    <property type="entry name" value="DNAA INITIATOR-ASSOCIATING PROTEIN DIAA"/>
    <property type="match status" value="1"/>
</dbReference>
<dbReference type="InterPro" id="IPR001347">
    <property type="entry name" value="SIS_dom"/>
</dbReference>
<dbReference type="GO" id="GO:0097367">
    <property type="term" value="F:carbohydrate derivative binding"/>
    <property type="evidence" value="ECO:0007669"/>
    <property type="project" value="InterPro"/>
</dbReference>
<dbReference type="InterPro" id="IPR046348">
    <property type="entry name" value="SIS_dom_sf"/>
</dbReference>
<dbReference type="Gene3D" id="3.40.50.10490">
    <property type="entry name" value="Glucose-6-phosphate isomerase like protein, domain 1"/>
    <property type="match status" value="1"/>
</dbReference>
<dbReference type="GO" id="GO:1901135">
    <property type="term" value="P:carbohydrate derivative metabolic process"/>
    <property type="evidence" value="ECO:0007669"/>
    <property type="project" value="InterPro"/>
</dbReference>
<evidence type="ECO:0000256" key="1">
    <source>
        <dbReference type="SAM" id="MobiDB-lite"/>
    </source>
</evidence>
<protein>
    <recommendedName>
        <fullName evidence="2">SIS domain-containing protein</fullName>
    </recommendedName>
</protein>
<organism evidence="3 4">
    <name type="scientific">Planobispora siamensis</name>
    <dbReference type="NCBI Taxonomy" id="936338"/>
    <lineage>
        <taxon>Bacteria</taxon>
        <taxon>Bacillati</taxon>
        <taxon>Actinomycetota</taxon>
        <taxon>Actinomycetes</taxon>
        <taxon>Streptosporangiales</taxon>
        <taxon>Streptosporangiaceae</taxon>
        <taxon>Planobispora</taxon>
    </lineage>
</organism>